<dbReference type="AlphaFoldDB" id="A0A5S4V5J7"/>
<feature type="transmembrane region" description="Helical" evidence="1">
    <location>
        <begin position="68"/>
        <end position="88"/>
    </location>
</feature>
<evidence type="ECO:0000256" key="1">
    <source>
        <dbReference type="SAM" id="Phobius"/>
    </source>
</evidence>
<accession>A0A5S4V5J7</accession>
<dbReference type="RefSeq" id="WP_148732788.1">
    <property type="nucleotide sequence ID" value="NZ_VSSB01000001.1"/>
</dbReference>
<keyword evidence="1" id="KW-0812">Transmembrane</keyword>
<name>A0A5S4V5J7_9MICO</name>
<keyword evidence="1" id="KW-0472">Membrane</keyword>
<keyword evidence="1" id="KW-1133">Transmembrane helix</keyword>
<proteinExistence type="predicted"/>
<evidence type="ECO:0000313" key="2">
    <source>
        <dbReference type="EMBL" id="TYL53319.1"/>
    </source>
</evidence>
<reference evidence="2 3" key="1">
    <citation type="submission" date="2019-08" db="EMBL/GenBank/DDBJ databases">
        <authorList>
            <person name="Hu J."/>
        </authorList>
    </citation>
    <scope>NUCLEOTIDE SEQUENCE [LARGE SCALE GENOMIC DNA]</scope>
    <source>
        <strain evidence="2 3">NEAU-184</strain>
    </source>
</reference>
<sequence length="103" mass="10836">MIARLLRNPAAIALAVIVLAAAALTIWAIGVVVEDTGEIFLNPDPSDAAIAQYRIIQIANAIPQPATLVGVVALLGFIIVGAVTNRVIEAEHDRRRASGSDDR</sequence>
<organism evidence="2 3">
    <name type="scientific">Agromyces mariniharenae</name>
    <dbReference type="NCBI Taxonomy" id="2604423"/>
    <lineage>
        <taxon>Bacteria</taxon>
        <taxon>Bacillati</taxon>
        <taxon>Actinomycetota</taxon>
        <taxon>Actinomycetes</taxon>
        <taxon>Micrococcales</taxon>
        <taxon>Microbacteriaceae</taxon>
        <taxon>Agromyces</taxon>
    </lineage>
</organism>
<dbReference type="EMBL" id="VSSB01000001">
    <property type="protein sequence ID" value="TYL53319.1"/>
    <property type="molecule type" value="Genomic_DNA"/>
</dbReference>
<dbReference type="Proteomes" id="UP000325243">
    <property type="component" value="Unassembled WGS sequence"/>
</dbReference>
<comment type="caution">
    <text evidence="2">The sequence shown here is derived from an EMBL/GenBank/DDBJ whole genome shotgun (WGS) entry which is preliminary data.</text>
</comment>
<protein>
    <submittedName>
        <fullName evidence="2">Uncharacterized protein</fullName>
    </submittedName>
</protein>
<evidence type="ECO:0000313" key="3">
    <source>
        <dbReference type="Proteomes" id="UP000325243"/>
    </source>
</evidence>
<feature type="transmembrane region" description="Helical" evidence="1">
    <location>
        <begin position="12"/>
        <end position="33"/>
    </location>
</feature>
<gene>
    <name evidence="2" type="ORF">FYC51_06445</name>
</gene>
<keyword evidence="3" id="KW-1185">Reference proteome</keyword>